<reference evidence="11 12" key="1">
    <citation type="submission" date="2019-05" db="EMBL/GenBank/DDBJ databases">
        <authorList>
            <person name="Lee S.D."/>
        </authorList>
    </citation>
    <scope>NUCLEOTIDE SEQUENCE [LARGE SCALE GENOMIC DNA]</scope>
    <source>
        <strain evidence="11 12">C5-26</strain>
    </source>
</reference>
<evidence type="ECO:0000256" key="6">
    <source>
        <dbReference type="ARBA" id="ARBA00023136"/>
    </source>
</evidence>
<gene>
    <name evidence="11" type="ORF">FGL98_00845</name>
</gene>
<dbReference type="GO" id="GO:0016747">
    <property type="term" value="F:acyltransferase activity, transferring groups other than amino-acyl groups"/>
    <property type="evidence" value="ECO:0007669"/>
    <property type="project" value="InterPro"/>
</dbReference>
<feature type="transmembrane region" description="Helical" evidence="9">
    <location>
        <begin position="340"/>
        <end position="358"/>
    </location>
</feature>
<keyword evidence="4 9" id="KW-0812">Transmembrane</keyword>
<keyword evidence="2" id="KW-1003">Cell membrane</keyword>
<feature type="compositionally biased region" description="Low complexity" evidence="8">
    <location>
        <begin position="461"/>
        <end position="474"/>
    </location>
</feature>
<dbReference type="InterPro" id="IPR050879">
    <property type="entry name" value="Acyltransferase_3"/>
</dbReference>
<evidence type="ECO:0000313" key="12">
    <source>
        <dbReference type="Proteomes" id="UP000320244"/>
    </source>
</evidence>
<protein>
    <recommendedName>
        <fullName evidence="10">Acyltransferase 3 domain-containing protein</fullName>
    </recommendedName>
</protein>
<feature type="transmembrane region" description="Helical" evidence="9">
    <location>
        <begin position="110"/>
        <end position="129"/>
    </location>
</feature>
<feature type="domain" description="Acyltransferase 3" evidence="10">
    <location>
        <begin position="43"/>
        <end position="382"/>
    </location>
</feature>
<feature type="region of interest" description="Disordered" evidence="8">
    <location>
        <begin position="452"/>
        <end position="509"/>
    </location>
</feature>
<dbReference type="OrthoDB" id="3404679at2"/>
<feature type="transmembrane region" description="Helical" evidence="9">
    <location>
        <begin position="364"/>
        <end position="385"/>
    </location>
</feature>
<feature type="transmembrane region" description="Helical" evidence="9">
    <location>
        <begin position="203"/>
        <end position="224"/>
    </location>
</feature>
<dbReference type="Pfam" id="PF01757">
    <property type="entry name" value="Acyl_transf_3"/>
    <property type="match status" value="1"/>
</dbReference>
<feature type="compositionally biased region" description="Polar residues" evidence="8">
    <location>
        <begin position="475"/>
        <end position="485"/>
    </location>
</feature>
<dbReference type="AlphaFoldDB" id="A0A563E952"/>
<proteinExistence type="predicted"/>
<name>A0A563E952_9MICO</name>
<keyword evidence="5 9" id="KW-1133">Transmembrane helix</keyword>
<evidence type="ECO:0000256" key="4">
    <source>
        <dbReference type="ARBA" id="ARBA00022692"/>
    </source>
</evidence>
<evidence type="ECO:0000256" key="5">
    <source>
        <dbReference type="ARBA" id="ARBA00022989"/>
    </source>
</evidence>
<dbReference type="EMBL" id="VCQV01000001">
    <property type="protein sequence ID" value="TWP38975.1"/>
    <property type="molecule type" value="Genomic_DNA"/>
</dbReference>
<dbReference type="SUPFAM" id="SSF52266">
    <property type="entry name" value="SGNH hydrolase"/>
    <property type="match status" value="1"/>
</dbReference>
<feature type="transmembrane region" description="Helical" evidence="9">
    <location>
        <begin position="69"/>
        <end position="89"/>
    </location>
</feature>
<comment type="caution">
    <text evidence="11">The sequence shown here is derived from an EMBL/GenBank/DDBJ whole genome shotgun (WGS) entry which is preliminary data.</text>
</comment>
<dbReference type="Gene3D" id="3.40.50.1110">
    <property type="entry name" value="SGNH hydrolase"/>
    <property type="match status" value="1"/>
</dbReference>
<evidence type="ECO:0000256" key="7">
    <source>
        <dbReference type="ARBA" id="ARBA00023315"/>
    </source>
</evidence>
<keyword evidence="7" id="KW-0012">Acyltransferase</keyword>
<reference evidence="11 12" key="2">
    <citation type="submission" date="2019-08" db="EMBL/GenBank/DDBJ databases">
        <title>Jejuicoccus antrihumi gen. nov., sp. nov., a new member of the family Dermacoccaceae isolated from a cave.</title>
        <authorList>
            <person name="Schumann P."/>
            <person name="Kim I.S."/>
        </authorList>
    </citation>
    <scope>NUCLEOTIDE SEQUENCE [LARGE SCALE GENOMIC DNA]</scope>
    <source>
        <strain evidence="11 12">C5-26</strain>
    </source>
</reference>
<keyword evidence="12" id="KW-1185">Reference proteome</keyword>
<evidence type="ECO:0000256" key="9">
    <source>
        <dbReference type="SAM" id="Phobius"/>
    </source>
</evidence>
<dbReference type="PANTHER" id="PTHR23028:SF53">
    <property type="entry name" value="ACYL_TRANSF_3 DOMAIN-CONTAINING PROTEIN"/>
    <property type="match status" value="1"/>
</dbReference>
<evidence type="ECO:0000256" key="8">
    <source>
        <dbReference type="SAM" id="MobiDB-lite"/>
    </source>
</evidence>
<keyword evidence="6 9" id="KW-0472">Membrane</keyword>
<dbReference type="PANTHER" id="PTHR23028">
    <property type="entry name" value="ACETYLTRANSFERASE"/>
    <property type="match status" value="1"/>
</dbReference>
<dbReference type="Proteomes" id="UP000320244">
    <property type="component" value="Unassembled WGS sequence"/>
</dbReference>
<evidence type="ECO:0000256" key="3">
    <source>
        <dbReference type="ARBA" id="ARBA00022679"/>
    </source>
</evidence>
<feature type="transmembrane region" description="Helical" evidence="9">
    <location>
        <begin position="265"/>
        <end position="286"/>
    </location>
</feature>
<accession>A0A563E952</accession>
<dbReference type="GO" id="GO:0009103">
    <property type="term" value="P:lipopolysaccharide biosynthetic process"/>
    <property type="evidence" value="ECO:0007669"/>
    <property type="project" value="TreeGrafter"/>
</dbReference>
<feature type="transmembrane region" description="Helical" evidence="9">
    <location>
        <begin position="236"/>
        <end position="253"/>
    </location>
</feature>
<comment type="subcellular location">
    <subcellularLocation>
        <location evidence="1">Cell membrane</location>
        <topology evidence="1">Multi-pass membrane protein</topology>
    </subcellularLocation>
</comment>
<feature type="transmembrane region" description="Helical" evidence="9">
    <location>
        <begin position="298"/>
        <end position="319"/>
    </location>
</feature>
<sequence>MPVRRAVLRAVSTYARSGCGSCSGREEMMPERKDGSRPARRIEGLDGLRALAVVAVVLFHLRSQSLPGGFVGVDVFFVLSGFLITTLLLREVRTNGHLDLPAFWLRRARRLLPAILLVLLVTVPAAWLVGGDLLVHVRRQVLGALTFSNNWLEISAGSSYFAQTSPELFVNFWSLAVEEQFYLVWPVAFAVLLALVTRARYRIGLILVVAGASALLMGVLVTPGQDATRAYYGTDSHLFGLMIGVALALFWAAPRGRMLQDRRWASWRTPVVAAGLAGLLALMLLLGESEVVTFRGGLLAAGLLTAVLIAALLAGPSLARTILTWSTLEWIGERSYGIYLWHWPIILVVDAALPATVPDSGLDWFGRALAVLLTLAISAASYRWVELPVRRLGFRQAVAEFIADLRRSWPTAPATKVAAASGVLLLSACSVAVVGAPDKSAVQRQVEANEHIVAESSDHVTATPTPTRLPDTTTASGPTTPSETPSAAKEPAQTKKPTKPDHGPFEMPTGEDITAFGDSLIVTSATGLADRFPGIMMDAKSNRRWSDGIAAVHRRLAEGTVRRAVVIDFGTNGGIPHWQTVRDALDALGPDRMIVLVNLYGVSDWIPDANQALARIAGDYPNVTVADWHSTISAHPDMLQADGVHPNIPGANLYADMVKSAFRRLAEQSTD</sequence>
<evidence type="ECO:0000313" key="11">
    <source>
        <dbReference type="EMBL" id="TWP38975.1"/>
    </source>
</evidence>
<organism evidence="11 12">
    <name type="scientific">Leekyejoonella antrihumi</name>
    <dbReference type="NCBI Taxonomy" id="1660198"/>
    <lineage>
        <taxon>Bacteria</taxon>
        <taxon>Bacillati</taxon>
        <taxon>Actinomycetota</taxon>
        <taxon>Actinomycetes</taxon>
        <taxon>Micrococcales</taxon>
        <taxon>Dermacoccaceae</taxon>
        <taxon>Leekyejoonella</taxon>
    </lineage>
</organism>
<evidence type="ECO:0000256" key="2">
    <source>
        <dbReference type="ARBA" id="ARBA00022475"/>
    </source>
</evidence>
<keyword evidence="3" id="KW-0808">Transferase</keyword>
<dbReference type="GO" id="GO:0005886">
    <property type="term" value="C:plasma membrane"/>
    <property type="evidence" value="ECO:0007669"/>
    <property type="project" value="UniProtKB-SubCell"/>
</dbReference>
<dbReference type="InterPro" id="IPR036514">
    <property type="entry name" value="SGNH_hydro_sf"/>
</dbReference>
<dbReference type="InterPro" id="IPR002656">
    <property type="entry name" value="Acyl_transf_3_dom"/>
</dbReference>
<feature type="transmembrane region" description="Helical" evidence="9">
    <location>
        <begin position="180"/>
        <end position="196"/>
    </location>
</feature>
<evidence type="ECO:0000259" key="10">
    <source>
        <dbReference type="Pfam" id="PF01757"/>
    </source>
</evidence>
<evidence type="ECO:0000256" key="1">
    <source>
        <dbReference type="ARBA" id="ARBA00004651"/>
    </source>
</evidence>